<dbReference type="Pfam" id="PF00583">
    <property type="entry name" value="Acetyltransf_1"/>
    <property type="match status" value="1"/>
</dbReference>
<dbReference type="CDD" id="cd04301">
    <property type="entry name" value="NAT_SF"/>
    <property type="match status" value="1"/>
</dbReference>
<comment type="caution">
    <text evidence="4">The sequence shown here is derived from an EMBL/GenBank/DDBJ whole genome shotgun (WGS) entry which is preliminary data.</text>
</comment>
<evidence type="ECO:0000313" key="4">
    <source>
        <dbReference type="EMBL" id="MBP2027483.1"/>
    </source>
</evidence>
<dbReference type="InterPro" id="IPR051016">
    <property type="entry name" value="Diverse_Substrate_AcTransf"/>
</dbReference>
<evidence type="ECO:0000256" key="2">
    <source>
        <dbReference type="ARBA" id="ARBA00023315"/>
    </source>
</evidence>
<name>A0ABS4KI75_9FIRM</name>
<reference evidence="4 5" key="1">
    <citation type="submission" date="2021-03" db="EMBL/GenBank/DDBJ databases">
        <title>Genomic Encyclopedia of Type Strains, Phase IV (KMG-IV): sequencing the most valuable type-strain genomes for metagenomic binning, comparative biology and taxonomic classification.</title>
        <authorList>
            <person name="Goeker M."/>
        </authorList>
    </citation>
    <scope>NUCLEOTIDE SEQUENCE [LARGE SCALE GENOMIC DNA]</scope>
    <source>
        <strain evidence="4 5">DSM 27512</strain>
    </source>
</reference>
<gene>
    <name evidence="4" type="ORF">J2Z35_001277</name>
</gene>
<dbReference type="SUPFAM" id="SSF55729">
    <property type="entry name" value="Acyl-CoA N-acyltransferases (Nat)"/>
    <property type="match status" value="1"/>
</dbReference>
<dbReference type="Gene3D" id="3.40.630.30">
    <property type="match status" value="1"/>
</dbReference>
<protein>
    <submittedName>
        <fullName evidence="4">Ribosomal protein S18 acetylase RimI-like enzyme</fullName>
    </submittedName>
</protein>
<organism evidence="4 5">
    <name type="scientific">Acetoanaerobium pronyense</name>
    <dbReference type="NCBI Taxonomy" id="1482736"/>
    <lineage>
        <taxon>Bacteria</taxon>
        <taxon>Bacillati</taxon>
        <taxon>Bacillota</taxon>
        <taxon>Clostridia</taxon>
        <taxon>Peptostreptococcales</taxon>
        <taxon>Filifactoraceae</taxon>
        <taxon>Acetoanaerobium</taxon>
    </lineage>
</organism>
<dbReference type="Proteomes" id="UP001314903">
    <property type="component" value="Unassembled WGS sequence"/>
</dbReference>
<dbReference type="InterPro" id="IPR000182">
    <property type="entry name" value="GNAT_dom"/>
</dbReference>
<proteinExistence type="predicted"/>
<dbReference type="PANTHER" id="PTHR10545">
    <property type="entry name" value="DIAMINE N-ACETYLTRANSFERASE"/>
    <property type="match status" value="1"/>
</dbReference>
<dbReference type="InterPro" id="IPR016181">
    <property type="entry name" value="Acyl_CoA_acyltransferase"/>
</dbReference>
<dbReference type="RefSeq" id="WP_209660541.1">
    <property type="nucleotide sequence ID" value="NZ_JAGGLI010000011.1"/>
</dbReference>
<dbReference type="PROSITE" id="PS51186">
    <property type="entry name" value="GNAT"/>
    <property type="match status" value="1"/>
</dbReference>
<keyword evidence="5" id="KW-1185">Reference proteome</keyword>
<dbReference type="EMBL" id="JAGGLI010000011">
    <property type="protein sequence ID" value="MBP2027483.1"/>
    <property type="molecule type" value="Genomic_DNA"/>
</dbReference>
<keyword evidence="2" id="KW-0012">Acyltransferase</keyword>
<sequence>MRDIVIESINKEEIRSIIDIKKSIHNEFIENLPHVYKESDVLYTENFLSKFFKANTENRIFVAKSNNNVAGYAFVEIIRVNVPMMQKRKYIYIHDIAVDKQYRKNGVASKLLEYVEGYGKTIGVDRVELAVHLFSKSAISLYEKKGYTPRTLRMEKKID</sequence>
<evidence type="ECO:0000313" key="5">
    <source>
        <dbReference type="Proteomes" id="UP001314903"/>
    </source>
</evidence>
<keyword evidence="1" id="KW-0808">Transferase</keyword>
<dbReference type="PANTHER" id="PTHR10545:SF29">
    <property type="entry name" value="GH14572P-RELATED"/>
    <property type="match status" value="1"/>
</dbReference>
<evidence type="ECO:0000256" key="1">
    <source>
        <dbReference type="ARBA" id="ARBA00022679"/>
    </source>
</evidence>
<accession>A0ABS4KI75</accession>
<feature type="domain" description="N-acetyltransferase" evidence="3">
    <location>
        <begin position="18"/>
        <end position="159"/>
    </location>
</feature>
<evidence type="ECO:0000259" key="3">
    <source>
        <dbReference type="PROSITE" id="PS51186"/>
    </source>
</evidence>